<name>A0A8S3V3K0_MYTED</name>
<feature type="domain" description="Apple" evidence="1">
    <location>
        <begin position="6"/>
        <end position="40"/>
    </location>
</feature>
<dbReference type="EMBL" id="CAJPWZ010003109">
    <property type="protein sequence ID" value="CAG2252142.1"/>
    <property type="molecule type" value="Genomic_DNA"/>
</dbReference>
<dbReference type="InterPro" id="IPR008979">
    <property type="entry name" value="Galactose-bd-like_sf"/>
</dbReference>
<comment type="caution">
    <text evidence="2">The sequence shown here is derived from an EMBL/GenBank/DDBJ whole genome shotgun (WGS) entry which is preliminary data.</text>
</comment>
<reference evidence="2" key="1">
    <citation type="submission" date="2021-03" db="EMBL/GenBank/DDBJ databases">
        <authorList>
            <person name="Bekaert M."/>
        </authorList>
    </citation>
    <scope>NUCLEOTIDE SEQUENCE</scope>
</reference>
<dbReference type="Gene3D" id="2.60.120.260">
    <property type="entry name" value="Galactose-binding domain-like"/>
    <property type="match status" value="1"/>
</dbReference>
<dbReference type="InterPro" id="IPR003609">
    <property type="entry name" value="Pan_app"/>
</dbReference>
<gene>
    <name evidence="2" type="ORF">MEDL_63745</name>
</gene>
<protein>
    <recommendedName>
        <fullName evidence="1">Apple domain-containing protein</fullName>
    </recommendedName>
</protein>
<keyword evidence="3" id="KW-1185">Reference proteome</keyword>
<dbReference type="AlphaFoldDB" id="A0A8S3V3K0"/>
<dbReference type="OrthoDB" id="6095379at2759"/>
<organism evidence="2 3">
    <name type="scientific">Mytilus edulis</name>
    <name type="common">Blue mussel</name>
    <dbReference type="NCBI Taxonomy" id="6550"/>
    <lineage>
        <taxon>Eukaryota</taxon>
        <taxon>Metazoa</taxon>
        <taxon>Spiralia</taxon>
        <taxon>Lophotrochozoa</taxon>
        <taxon>Mollusca</taxon>
        <taxon>Bivalvia</taxon>
        <taxon>Autobranchia</taxon>
        <taxon>Pteriomorphia</taxon>
        <taxon>Mytilida</taxon>
        <taxon>Mytiloidea</taxon>
        <taxon>Mytilidae</taxon>
        <taxon>Mytilinae</taxon>
        <taxon>Mytilus</taxon>
    </lineage>
</organism>
<dbReference type="Pfam" id="PF00024">
    <property type="entry name" value="PAN_1"/>
    <property type="match status" value="1"/>
</dbReference>
<accession>A0A8S3V3K0</accession>
<evidence type="ECO:0000259" key="1">
    <source>
        <dbReference type="Pfam" id="PF00024"/>
    </source>
</evidence>
<evidence type="ECO:0000313" key="3">
    <source>
        <dbReference type="Proteomes" id="UP000683360"/>
    </source>
</evidence>
<sequence>MEVSLPMWSVCAQLCSRMQICKSINFIALNKTCQVNYAEPDGTMKGLIKSVGNSFIAASTFPKELAGSCKGHDCKVNEVCIPQSPNCICVPLLEAFAGRGTREGSLVSQYKTTGQSTSYTCQANEQCGSGAGVDGIKGPKKHVSYTFRTGTFLVGDKLRKMLVHVGESLDTCGMKLCGQFVGPGVTGQVIVTHCSTFPKGQIVKLTSVNDRGRVFHLSEVEVYGVK</sequence>
<dbReference type="SUPFAM" id="SSF49785">
    <property type="entry name" value="Galactose-binding domain-like"/>
    <property type="match status" value="1"/>
</dbReference>
<dbReference type="Proteomes" id="UP000683360">
    <property type="component" value="Unassembled WGS sequence"/>
</dbReference>
<proteinExistence type="predicted"/>
<evidence type="ECO:0000313" key="2">
    <source>
        <dbReference type="EMBL" id="CAG2252142.1"/>
    </source>
</evidence>